<keyword evidence="21" id="KW-1185">Reference proteome</keyword>
<comment type="caution">
    <text evidence="20">The sequence shown here is derived from an EMBL/GenBank/DDBJ whole genome shotgun (WGS) entry which is preliminary data.</text>
</comment>
<evidence type="ECO:0000256" key="4">
    <source>
        <dbReference type="ARBA" id="ARBA00022475"/>
    </source>
</evidence>
<dbReference type="SUPFAM" id="SSF53649">
    <property type="entry name" value="Alkaline phosphatase-like"/>
    <property type="match status" value="1"/>
</dbReference>
<evidence type="ECO:0000256" key="15">
    <source>
        <dbReference type="RuleBase" id="RU003946"/>
    </source>
</evidence>
<feature type="binding site" evidence="14">
    <location>
        <position position="435"/>
    </location>
    <ligand>
        <name>Zn(2+)</name>
        <dbReference type="ChEBI" id="CHEBI:29105"/>
        <label>2</label>
    </ligand>
</feature>
<comment type="cofactor">
    <cofactor evidence="14">
        <name>Mg(2+)</name>
        <dbReference type="ChEBI" id="CHEBI:18420"/>
    </cofactor>
    <text evidence="14">Binds 1 Mg(2+) ion.</text>
</comment>
<dbReference type="GO" id="GO:0004035">
    <property type="term" value="F:alkaline phosphatase activity"/>
    <property type="evidence" value="ECO:0007669"/>
    <property type="project" value="UniProtKB-EC"/>
</dbReference>
<evidence type="ECO:0000256" key="5">
    <source>
        <dbReference type="ARBA" id="ARBA00022622"/>
    </source>
</evidence>
<dbReference type="PROSITE" id="PS00123">
    <property type="entry name" value="ALKALINE_PHOSPHATASE"/>
    <property type="match status" value="1"/>
</dbReference>
<evidence type="ECO:0000256" key="8">
    <source>
        <dbReference type="ARBA" id="ARBA00022833"/>
    </source>
</evidence>
<keyword evidence="9 14" id="KW-0460">Magnesium</keyword>
<keyword evidence="12" id="KW-0449">Lipoprotein</keyword>
<dbReference type="EMBL" id="JAHWGI010001331">
    <property type="protein sequence ID" value="KAK3928457.1"/>
    <property type="molecule type" value="Genomic_DNA"/>
</dbReference>
<evidence type="ECO:0000256" key="3">
    <source>
        <dbReference type="ARBA" id="ARBA00012647"/>
    </source>
</evidence>
<feature type="binding site" evidence="14">
    <location>
        <position position="397"/>
    </location>
    <ligand>
        <name>Zn(2+)</name>
        <dbReference type="ChEBI" id="CHEBI:29105"/>
        <label>2</label>
    </ligand>
</feature>
<keyword evidence="6 14" id="KW-0479">Metal-binding</keyword>
<feature type="binding site" evidence="14">
    <location>
        <position position="233"/>
    </location>
    <ligand>
        <name>Mg(2+)</name>
        <dbReference type="ChEBI" id="CHEBI:18420"/>
    </ligand>
</feature>
<dbReference type="InterPro" id="IPR018299">
    <property type="entry name" value="Alkaline_phosphatase_AS"/>
</dbReference>
<feature type="region of interest" description="Disordered" evidence="17">
    <location>
        <begin position="62"/>
        <end position="86"/>
    </location>
</feature>
<evidence type="ECO:0000256" key="2">
    <source>
        <dbReference type="ARBA" id="ARBA00005984"/>
    </source>
</evidence>
<feature type="binding site" evidence="14">
    <location>
        <position position="126"/>
    </location>
    <ligand>
        <name>Zn(2+)</name>
        <dbReference type="ChEBI" id="CHEBI:29105"/>
        <label>2</label>
    </ligand>
</feature>
<keyword evidence="18" id="KW-0812">Transmembrane</keyword>
<comment type="similarity">
    <text evidence="2 15">Belongs to the alkaline phosphatase family.</text>
</comment>
<evidence type="ECO:0000256" key="12">
    <source>
        <dbReference type="ARBA" id="ARBA00023288"/>
    </source>
</evidence>
<feature type="binding site" evidence="14">
    <location>
        <position position="235"/>
    </location>
    <ligand>
        <name>Mg(2+)</name>
        <dbReference type="ChEBI" id="CHEBI:18420"/>
    </ligand>
</feature>
<feature type="binding site" evidence="14">
    <location>
        <position position="434"/>
    </location>
    <ligand>
        <name>Zn(2+)</name>
        <dbReference type="ChEBI" id="CHEBI:29105"/>
        <label>1</label>
    </ligand>
</feature>
<sequence length="583" mass="63280">MRTTAAIAVLVLGLAALGHASVLVSRGASPAAAAPAPRAPRAHTLRVVNDEALFDEREKYMHPDRPHHNLQDSADDHGDNVRPAGPVAEQESAYWKKLAKTKIESELLQRKEIKGVAKNIIIFMGDGMSVPTLAATRVYMGDENKALSFERFPAVGLSKTYCVDTQVADSACSATAYLCGVKANMGTMGINAKVPRSNCTAQTDAATHVDSVLSWGMEAGKWAGIVTTTRITHASPGGAYAHTANRDWEDDKNKLEDKNGVGMENCKDIAQQLVEDAPGKDFRVIMGGGRRAFIPTTEDPKGNRQDGKNLINAWKDSKKGSAYQYVEDMDGLKKVDLDKTDYLMGLFEWSHMKYHLDAPDTQPRLKDMVKSAIKLLSRQEKGFVLFVEGGRIDHAHHDTRAHYALEETVEFSEAIKEAADMTSEEDTLIVVTSDHAHTMSMAGYAKRGNDIFKFGGSRADKGHYTTLSYANGYGFEHTLNADGTVHDPTNDDTDDKKYMFPATVKLDSETHGGDDVGIFARGPWSHLYSGVHEQVMIPHIAAYAAKIGQFKEGASAAAPASGAALLPALIALVVPLLGRQLVA</sequence>
<dbReference type="GO" id="GO:0098552">
    <property type="term" value="C:side of membrane"/>
    <property type="evidence" value="ECO:0007669"/>
    <property type="project" value="UniProtKB-KW"/>
</dbReference>
<evidence type="ECO:0000256" key="19">
    <source>
        <dbReference type="SAM" id="SignalP"/>
    </source>
</evidence>
<dbReference type="PANTHER" id="PTHR11596:SF91">
    <property type="entry name" value="ALKALINE PHOSPHATASE-RELATED"/>
    <property type="match status" value="1"/>
</dbReference>
<comment type="subcellular location">
    <subcellularLocation>
        <location evidence="1">Cell membrane</location>
        <topology evidence="1">Lipid-anchor</topology>
        <topology evidence="1">GPI-anchor</topology>
    </subcellularLocation>
</comment>
<keyword evidence="11" id="KW-0325">Glycoprotein</keyword>
<keyword evidence="8 14" id="KW-0862">Zinc</keyword>
<dbReference type="CDD" id="cd16012">
    <property type="entry name" value="ALP"/>
    <property type="match status" value="1"/>
</dbReference>
<evidence type="ECO:0000256" key="7">
    <source>
        <dbReference type="ARBA" id="ARBA00022801"/>
    </source>
</evidence>
<evidence type="ECO:0000256" key="9">
    <source>
        <dbReference type="ARBA" id="ARBA00022842"/>
    </source>
</evidence>
<feature type="binding site" evidence="14">
    <location>
        <position position="393"/>
    </location>
    <ligand>
        <name>Zn(2+)</name>
        <dbReference type="ChEBI" id="CHEBI:29105"/>
        <label>2</label>
    </ligand>
</feature>
<gene>
    <name evidence="20" type="ORF">KUF71_016704</name>
</gene>
<accession>A0AAE1HVY8</accession>
<name>A0AAE1HVY8_9NEOP</name>
<comment type="catalytic activity">
    <reaction evidence="16">
        <text>a phosphate monoester + H2O = an alcohol + phosphate</text>
        <dbReference type="Rhea" id="RHEA:15017"/>
        <dbReference type="ChEBI" id="CHEBI:15377"/>
        <dbReference type="ChEBI" id="CHEBI:30879"/>
        <dbReference type="ChEBI" id="CHEBI:43474"/>
        <dbReference type="ChEBI" id="CHEBI:67140"/>
        <dbReference type="EC" id="3.1.3.1"/>
    </reaction>
</comment>
<dbReference type="InterPro" id="IPR001952">
    <property type="entry name" value="Alkaline_phosphatase"/>
</dbReference>
<feature type="chain" id="PRO_5041981519" description="Alkaline phosphatase" evidence="19">
    <location>
        <begin position="21"/>
        <end position="583"/>
    </location>
</feature>
<dbReference type="GO" id="GO:0046872">
    <property type="term" value="F:metal ion binding"/>
    <property type="evidence" value="ECO:0007669"/>
    <property type="project" value="UniProtKB-KW"/>
</dbReference>
<dbReference type="FunFam" id="3.40.720.10:FF:000008">
    <property type="entry name" value="Alkaline phosphatase"/>
    <property type="match status" value="1"/>
</dbReference>
<feature type="compositionally biased region" description="Basic and acidic residues" evidence="17">
    <location>
        <begin position="62"/>
        <end position="80"/>
    </location>
</feature>
<feature type="transmembrane region" description="Helical" evidence="18">
    <location>
        <begin position="556"/>
        <end position="577"/>
    </location>
</feature>
<comment type="cofactor">
    <cofactor evidence="14">
        <name>Zn(2+)</name>
        <dbReference type="ChEBI" id="CHEBI:29105"/>
    </cofactor>
    <text evidence="14">Binds 2 Zn(2+) ions.</text>
</comment>
<dbReference type="Pfam" id="PF00245">
    <property type="entry name" value="Alk_phosphatase"/>
    <property type="match status" value="1"/>
</dbReference>
<dbReference type="PRINTS" id="PR00113">
    <property type="entry name" value="ALKPHPHTASE"/>
</dbReference>
<evidence type="ECO:0000256" key="16">
    <source>
        <dbReference type="RuleBase" id="RU003947"/>
    </source>
</evidence>
<evidence type="ECO:0000256" key="13">
    <source>
        <dbReference type="PIRSR" id="PIRSR601952-1"/>
    </source>
</evidence>
<feature type="binding site" evidence="14">
    <location>
        <position position="126"/>
    </location>
    <ligand>
        <name>Mg(2+)</name>
        <dbReference type="ChEBI" id="CHEBI:18420"/>
    </ligand>
</feature>
<feature type="signal peptide" evidence="19">
    <location>
        <begin position="1"/>
        <end position="20"/>
    </location>
</feature>
<keyword evidence="5" id="KW-0336">GPI-anchor</keyword>
<evidence type="ECO:0000256" key="17">
    <source>
        <dbReference type="SAM" id="MobiDB-lite"/>
    </source>
</evidence>
<organism evidence="20 21">
    <name type="scientific">Frankliniella fusca</name>
    <dbReference type="NCBI Taxonomy" id="407009"/>
    <lineage>
        <taxon>Eukaryota</taxon>
        <taxon>Metazoa</taxon>
        <taxon>Ecdysozoa</taxon>
        <taxon>Arthropoda</taxon>
        <taxon>Hexapoda</taxon>
        <taxon>Insecta</taxon>
        <taxon>Pterygota</taxon>
        <taxon>Neoptera</taxon>
        <taxon>Paraneoptera</taxon>
        <taxon>Thysanoptera</taxon>
        <taxon>Terebrantia</taxon>
        <taxon>Thripoidea</taxon>
        <taxon>Thripidae</taxon>
        <taxon>Frankliniella</taxon>
    </lineage>
</organism>
<dbReference type="GO" id="GO:0005886">
    <property type="term" value="C:plasma membrane"/>
    <property type="evidence" value="ECO:0007669"/>
    <property type="project" value="UniProtKB-SubCell"/>
</dbReference>
<reference evidence="20" key="2">
    <citation type="journal article" date="2023" name="BMC Genomics">
        <title>Pest status, molecular evolution, and epigenetic factors derived from the genome assembly of Frankliniella fusca, a thysanopteran phytovirus vector.</title>
        <authorList>
            <person name="Catto M.A."/>
            <person name="Labadie P.E."/>
            <person name="Jacobson A.L."/>
            <person name="Kennedy G.G."/>
            <person name="Srinivasan R."/>
            <person name="Hunt B.G."/>
        </authorList>
    </citation>
    <scope>NUCLEOTIDE SEQUENCE</scope>
    <source>
        <strain evidence="20">PL_HMW_Pooled</strain>
    </source>
</reference>
<dbReference type="SMART" id="SM00098">
    <property type="entry name" value="alkPPc"/>
    <property type="match status" value="1"/>
</dbReference>
<evidence type="ECO:0000313" key="21">
    <source>
        <dbReference type="Proteomes" id="UP001219518"/>
    </source>
</evidence>
<dbReference type="PANTHER" id="PTHR11596">
    <property type="entry name" value="ALKALINE PHOSPHATASE"/>
    <property type="match status" value="1"/>
</dbReference>
<evidence type="ECO:0000256" key="18">
    <source>
        <dbReference type="SAM" id="Phobius"/>
    </source>
</evidence>
<dbReference type="InterPro" id="IPR017850">
    <property type="entry name" value="Alkaline_phosphatase_core_sf"/>
</dbReference>
<protein>
    <recommendedName>
        <fullName evidence="3 16">Alkaline phosphatase</fullName>
        <ecNumber evidence="3 16">3.1.3.1</ecNumber>
    </recommendedName>
</protein>
<feature type="active site" description="Phosphoserine intermediate" evidence="13">
    <location>
        <position position="170"/>
    </location>
</feature>
<feature type="binding site" evidence="14">
    <location>
        <position position="388"/>
    </location>
    <ligand>
        <name>Mg(2+)</name>
        <dbReference type="ChEBI" id="CHEBI:18420"/>
    </ligand>
</feature>
<evidence type="ECO:0000313" key="20">
    <source>
        <dbReference type="EMBL" id="KAK3928457.1"/>
    </source>
</evidence>
<evidence type="ECO:0000256" key="14">
    <source>
        <dbReference type="PIRSR" id="PIRSR601952-2"/>
    </source>
</evidence>
<keyword evidence="7 16" id="KW-0378">Hydrolase</keyword>
<evidence type="ECO:0000256" key="6">
    <source>
        <dbReference type="ARBA" id="ARBA00022723"/>
    </source>
</evidence>
<dbReference type="AlphaFoldDB" id="A0AAE1HVY8"/>
<dbReference type="Gene3D" id="3.40.720.10">
    <property type="entry name" value="Alkaline Phosphatase, subunit A"/>
    <property type="match status" value="1"/>
</dbReference>
<feature type="binding site" evidence="14">
    <location>
        <position position="511"/>
    </location>
    <ligand>
        <name>Zn(2+)</name>
        <dbReference type="ChEBI" id="CHEBI:29105"/>
        <label>2</label>
    </ligand>
</feature>
<evidence type="ECO:0000256" key="10">
    <source>
        <dbReference type="ARBA" id="ARBA00023136"/>
    </source>
</evidence>
<evidence type="ECO:0000256" key="11">
    <source>
        <dbReference type="ARBA" id="ARBA00023180"/>
    </source>
</evidence>
<evidence type="ECO:0000256" key="1">
    <source>
        <dbReference type="ARBA" id="ARBA00004609"/>
    </source>
</evidence>
<dbReference type="EC" id="3.1.3.1" evidence="3 16"/>
<keyword evidence="4" id="KW-1003">Cell membrane</keyword>
<proteinExistence type="inferred from homology"/>
<keyword evidence="19" id="KW-0732">Signal</keyword>
<reference evidence="20" key="1">
    <citation type="submission" date="2021-07" db="EMBL/GenBank/DDBJ databases">
        <authorList>
            <person name="Catto M.A."/>
            <person name="Jacobson A."/>
            <person name="Kennedy G."/>
            <person name="Labadie P."/>
            <person name="Hunt B.G."/>
            <person name="Srinivasan R."/>
        </authorList>
    </citation>
    <scope>NUCLEOTIDE SEQUENCE</scope>
    <source>
        <strain evidence="20">PL_HMW_Pooled</strain>
        <tissue evidence="20">Head</tissue>
    </source>
</reference>
<keyword evidence="10 18" id="KW-0472">Membrane</keyword>
<keyword evidence="18" id="KW-1133">Transmembrane helix</keyword>
<dbReference type="Proteomes" id="UP001219518">
    <property type="component" value="Unassembled WGS sequence"/>
</dbReference>